<gene>
    <name evidence="2" type="ORF">LSAT_V11C800442820</name>
</gene>
<accession>A0A9R1UQ89</accession>
<dbReference type="OrthoDB" id="1639306at2759"/>
<dbReference type="Gramene" id="rna-gnl|WGS:NBSK|LSAT_8X134900_mrna">
    <property type="protein sequence ID" value="cds-PLY66291.1"/>
    <property type="gene ID" value="gene-LSAT_8X134900"/>
</dbReference>
<evidence type="ECO:0000313" key="2">
    <source>
        <dbReference type="EMBL" id="KAJ0191339.1"/>
    </source>
</evidence>
<dbReference type="Proteomes" id="UP000235145">
    <property type="component" value="Unassembled WGS sequence"/>
</dbReference>
<reference evidence="2 3" key="1">
    <citation type="journal article" date="2017" name="Nat. Commun.">
        <title>Genome assembly with in vitro proximity ligation data and whole-genome triplication in lettuce.</title>
        <authorList>
            <person name="Reyes-Chin-Wo S."/>
            <person name="Wang Z."/>
            <person name="Yang X."/>
            <person name="Kozik A."/>
            <person name="Arikit S."/>
            <person name="Song C."/>
            <person name="Xia L."/>
            <person name="Froenicke L."/>
            <person name="Lavelle D.O."/>
            <person name="Truco M.J."/>
            <person name="Xia R."/>
            <person name="Zhu S."/>
            <person name="Xu C."/>
            <person name="Xu H."/>
            <person name="Xu X."/>
            <person name="Cox K."/>
            <person name="Korf I."/>
            <person name="Meyers B.C."/>
            <person name="Michelmore R.W."/>
        </authorList>
    </citation>
    <scope>NUCLEOTIDE SEQUENCE [LARGE SCALE GENOMIC DNA]</scope>
    <source>
        <strain evidence="3">cv. Salinas</strain>
        <tissue evidence="2">Seedlings</tissue>
    </source>
</reference>
<dbReference type="AlphaFoldDB" id="A0A9R1UQ89"/>
<dbReference type="EMBL" id="NBSK02000008">
    <property type="protein sequence ID" value="KAJ0191339.1"/>
    <property type="molecule type" value="Genomic_DNA"/>
</dbReference>
<sequence length="640" mass="71278">MPSGPKKRRASKRKKGPNGRFIDPATGEEENHVEVHESVNNEREMSFGDEKVCHAFDEMGLKESQSVDIQTGLKENVKESEDVQVLNKSEYVDRALLQAPLNEPILKNPEENGCGEVVESASQMSPVVMKEGEETSMRDVLEERLEEPIGRSLDEAQEMVTTVDQSILPSEEGHDLSISSKTNVEKSLKDDQDSVVEDVVERNKFTEVGESDDHVNEVVSVMKEGEEMSTEGVLKDSFEEPTESSSQELSIPKKEIQDSLDESVIEVDVETISFEDAPDSFETPLGSPSMADYMSPIEGDDHLINGYMNQQFQRSLPSKSIPLSKVQDLSLPFESVNEVNVRISLEDSQHSFKESGGSSSPVDVSYVQEIKECGEVGENACHDDSVLKENGHMSMEHPFVETSLKDGQDSFTEPLGDFPMDNVSSMDHDLQEMVNHVDSVMETNPDTSLDEHDSSDNVHINGYGVEQIECFPHEPQVVYKTADLIVLKEIPIEVQDDLIADESVILAHIETSFKERSLGDSSIDDVSSMYHCHPQMVNDVESTIKEDEGIPIEGALEENFKEPNVDTSFKVPLGLISSSQVNGSPVEDSGQRNDMVGLVKTLLEEIRRIRAFYEEGLCQTTEIHLRICRVLEKFDSGELI</sequence>
<organism evidence="2 3">
    <name type="scientific">Lactuca sativa</name>
    <name type="common">Garden lettuce</name>
    <dbReference type="NCBI Taxonomy" id="4236"/>
    <lineage>
        <taxon>Eukaryota</taxon>
        <taxon>Viridiplantae</taxon>
        <taxon>Streptophyta</taxon>
        <taxon>Embryophyta</taxon>
        <taxon>Tracheophyta</taxon>
        <taxon>Spermatophyta</taxon>
        <taxon>Magnoliopsida</taxon>
        <taxon>eudicotyledons</taxon>
        <taxon>Gunneridae</taxon>
        <taxon>Pentapetalae</taxon>
        <taxon>asterids</taxon>
        <taxon>campanulids</taxon>
        <taxon>Asterales</taxon>
        <taxon>Asteraceae</taxon>
        <taxon>Cichorioideae</taxon>
        <taxon>Cichorieae</taxon>
        <taxon>Lactucinae</taxon>
        <taxon>Lactuca</taxon>
    </lineage>
</organism>
<evidence type="ECO:0000256" key="1">
    <source>
        <dbReference type="SAM" id="MobiDB-lite"/>
    </source>
</evidence>
<feature type="region of interest" description="Disordered" evidence="1">
    <location>
        <begin position="1"/>
        <end position="33"/>
    </location>
</feature>
<feature type="region of interest" description="Disordered" evidence="1">
    <location>
        <begin position="225"/>
        <end position="253"/>
    </location>
</feature>
<keyword evidence="3" id="KW-1185">Reference proteome</keyword>
<name>A0A9R1UQ89_LACSA</name>
<feature type="compositionally biased region" description="Basic residues" evidence="1">
    <location>
        <begin position="1"/>
        <end position="17"/>
    </location>
</feature>
<evidence type="ECO:0000313" key="3">
    <source>
        <dbReference type="Proteomes" id="UP000235145"/>
    </source>
</evidence>
<proteinExistence type="predicted"/>
<protein>
    <submittedName>
        <fullName evidence="2">Uncharacterized protein</fullName>
    </submittedName>
</protein>
<comment type="caution">
    <text evidence="2">The sequence shown here is derived from an EMBL/GenBank/DDBJ whole genome shotgun (WGS) entry which is preliminary data.</text>
</comment>